<reference evidence="1" key="1">
    <citation type="submission" date="2019-08" db="EMBL/GenBank/DDBJ databases">
        <authorList>
            <person name="Kucharzyk K."/>
            <person name="Murdoch R.W."/>
            <person name="Higgins S."/>
            <person name="Loffler F."/>
        </authorList>
    </citation>
    <scope>NUCLEOTIDE SEQUENCE</scope>
</reference>
<protein>
    <submittedName>
        <fullName evidence="1">Uncharacterized protein</fullName>
    </submittedName>
</protein>
<comment type="caution">
    <text evidence="1">The sequence shown here is derived from an EMBL/GenBank/DDBJ whole genome shotgun (WGS) entry which is preliminary data.</text>
</comment>
<evidence type="ECO:0000313" key="1">
    <source>
        <dbReference type="EMBL" id="MPN36544.1"/>
    </source>
</evidence>
<sequence>MGRELKGCGNDDCPHLVQCRHRKPDLGALLENQHHHVALADAERAKQVCRAVALVFDVKKGIAPHVARVVRPHKGKLFGLMVRPRVHTVIAKIKVVWVLNAKAVLQLVIVLKGGGGAIAVE</sequence>
<dbReference type="AlphaFoldDB" id="A0A645HK82"/>
<dbReference type="EMBL" id="VSSQ01090728">
    <property type="protein sequence ID" value="MPN36544.1"/>
    <property type="molecule type" value="Genomic_DNA"/>
</dbReference>
<name>A0A645HK82_9ZZZZ</name>
<organism evidence="1">
    <name type="scientific">bioreactor metagenome</name>
    <dbReference type="NCBI Taxonomy" id="1076179"/>
    <lineage>
        <taxon>unclassified sequences</taxon>
        <taxon>metagenomes</taxon>
        <taxon>ecological metagenomes</taxon>
    </lineage>
</organism>
<gene>
    <name evidence="1" type="ORF">SDC9_184053</name>
</gene>
<accession>A0A645HK82</accession>
<proteinExistence type="predicted"/>